<protein>
    <submittedName>
        <fullName evidence="11">Iron complex transport system ATP-binding protein</fullName>
    </submittedName>
</protein>
<dbReference type="GO" id="GO:0005524">
    <property type="term" value="F:ATP binding"/>
    <property type="evidence" value="ECO:0007669"/>
    <property type="project" value="UniProtKB-KW"/>
</dbReference>
<keyword evidence="5" id="KW-0547">Nucleotide-binding</keyword>
<reference evidence="11 12" key="1">
    <citation type="submission" date="2020-08" db="EMBL/GenBank/DDBJ databases">
        <title>Genomic Encyclopedia of Type Strains, Phase IV (KMG-IV): sequencing the most valuable type-strain genomes for metagenomic binning, comparative biology and taxonomic classification.</title>
        <authorList>
            <person name="Goeker M."/>
        </authorList>
    </citation>
    <scope>NUCLEOTIDE SEQUENCE [LARGE SCALE GENOMIC DNA]</scope>
    <source>
        <strain evidence="11 12">DSM 104969</strain>
    </source>
</reference>
<dbReference type="SMART" id="SM00382">
    <property type="entry name" value="AAA"/>
    <property type="match status" value="1"/>
</dbReference>
<dbReference type="Gene3D" id="3.40.50.300">
    <property type="entry name" value="P-loop containing nucleotide triphosphate hydrolases"/>
    <property type="match status" value="1"/>
</dbReference>
<dbReference type="GO" id="GO:0016887">
    <property type="term" value="F:ATP hydrolysis activity"/>
    <property type="evidence" value="ECO:0007669"/>
    <property type="project" value="InterPro"/>
</dbReference>
<evidence type="ECO:0000256" key="1">
    <source>
        <dbReference type="ARBA" id="ARBA00004202"/>
    </source>
</evidence>
<gene>
    <name evidence="11" type="ORF">GGR21_001074</name>
</gene>
<evidence type="ECO:0000256" key="2">
    <source>
        <dbReference type="ARBA" id="ARBA00022448"/>
    </source>
</evidence>
<dbReference type="GO" id="GO:0005886">
    <property type="term" value="C:plasma membrane"/>
    <property type="evidence" value="ECO:0007669"/>
    <property type="project" value="UniProtKB-SubCell"/>
</dbReference>
<dbReference type="AlphaFoldDB" id="A0A840CQI3"/>
<dbReference type="CDD" id="cd03214">
    <property type="entry name" value="ABC_Iron-Siderophores_B12_Hemin"/>
    <property type="match status" value="1"/>
</dbReference>
<dbReference type="InterPro" id="IPR051535">
    <property type="entry name" value="Siderophore_ABC-ATPase"/>
</dbReference>
<name>A0A840CQI3_9BACT</name>
<dbReference type="InterPro" id="IPR003439">
    <property type="entry name" value="ABC_transporter-like_ATP-bd"/>
</dbReference>
<evidence type="ECO:0000313" key="11">
    <source>
        <dbReference type="EMBL" id="MBB4035185.1"/>
    </source>
</evidence>
<dbReference type="SUPFAM" id="SSF52540">
    <property type="entry name" value="P-loop containing nucleoside triphosphate hydrolases"/>
    <property type="match status" value="1"/>
</dbReference>
<dbReference type="InterPro" id="IPR003593">
    <property type="entry name" value="AAA+_ATPase"/>
</dbReference>
<comment type="subcellular location">
    <subcellularLocation>
        <location evidence="1">Cell membrane</location>
        <topology evidence="1">Peripheral membrane protein</topology>
    </subcellularLocation>
</comment>
<dbReference type="InterPro" id="IPR027417">
    <property type="entry name" value="P-loop_NTPase"/>
</dbReference>
<keyword evidence="9" id="KW-0472">Membrane</keyword>
<dbReference type="RefSeq" id="WP_183306128.1">
    <property type="nucleotide sequence ID" value="NZ_JACIEP010000003.1"/>
</dbReference>
<keyword evidence="12" id="KW-1185">Reference proteome</keyword>
<keyword evidence="2" id="KW-0813">Transport</keyword>
<evidence type="ECO:0000313" key="12">
    <source>
        <dbReference type="Proteomes" id="UP000555103"/>
    </source>
</evidence>
<dbReference type="Pfam" id="PF00005">
    <property type="entry name" value="ABC_tran"/>
    <property type="match status" value="1"/>
</dbReference>
<sequence>MEKHIIISAVNIGIGYGKTKHRDETALYKGLSFNLYQGELVCLIGANGAGKSTLLRSISNSQPTLNGNIFIQNKDITLYSEKSLSRLLGLVLTDKTATGGLLVKELVELGRYPYTGFFGQINKEDKDVVEKAMTDVGIIHKASSYVAELSDGERQKAMIAKALAQECPIILLDEPTAFLDIESRIEIMNLLHELAINQNKTILLSTHDIDLALLLADRLWLLSKEKGLVSGITEDIILSGIMDNFFKGENVVFDRYSGNFLPNRKSNRKVHIETNNLLLHWTKNLIEKHGYALAIDNDIPLFSIYISSPDNIIIDINGEKTKLNTFEELANWLRNYI</sequence>
<keyword evidence="7" id="KW-0408">Iron</keyword>
<evidence type="ECO:0000256" key="9">
    <source>
        <dbReference type="ARBA" id="ARBA00023136"/>
    </source>
</evidence>
<dbReference type="PANTHER" id="PTHR42771">
    <property type="entry name" value="IRON(3+)-HYDROXAMATE IMPORT ATP-BINDING PROTEIN FHUC"/>
    <property type="match status" value="1"/>
</dbReference>
<dbReference type="Proteomes" id="UP000555103">
    <property type="component" value="Unassembled WGS sequence"/>
</dbReference>
<comment type="caution">
    <text evidence="11">The sequence shown here is derived from an EMBL/GenBank/DDBJ whole genome shotgun (WGS) entry which is preliminary data.</text>
</comment>
<organism evidence="11 12">
    <name type="scientific">Dysgonomonas hofstadii</name>
    <dbReference type="NCBI Taxonomy" id="637886"/>
    <lineage>
        <taxon>Bacteria</taxon>
        <taxon>Pseudomonadati</taxon>
        <taxon>Bacteroidota</taxon>
        <taxon>Bacteroidia</taxon>
        <taxon>Bacteroidales</taxon>
        <taxon>Dysgonomonadaceae</taxon>
        <taxon>Dysgonomonas</taxon>
    </lineage>
</organism>
<dbReference type="EMBL" id="JACIEP010000003">
    <property type="protein sequence ID" value="MBB4035185.1"/>
    <property type="molecule type" value="Genomic_DNA"/>
</dbReference>
<dbReference type="PANTHER" id="PTHR42771:SF2">
    <property type="entry name" value="IRON(3+)-HYDROXAMATE IMPORT ATP-BINDING PROTEIN FHUC"/>
    <property type="match status" value="1"/>
</dbReference>
<evidence type="ECO:0000256" key="8">
    <source>
        <dbReference type="ARBA" id="ARBA00023065"/>
    </source>
</evidence>
<evidence type="ECO:0000256" key="5">
    <source>
        <dbReference type="ARBA" id="ARBA00022741"/>
    </source>
</evidence>
<feature type="domain" description="ABC transporter" evidence="10">
    <location>
        <begin position="7"/>
        <end position="249"/>
    </location>
</feature>
<accession>A0A840CQI3</accession>
<keyword evidence="3" id="KW-1003">Cell membrane</keyword>
<dbReference type="PROSITE" id="PS50893">
    <property type="entry name" value="ABC_TRANSPORTER_2"/>
    <property type="match status" value="1"/>
</dbReference>
<evidence type="ECO:0000256" key="3">
    <source>
        <dbReference type="ARBA" id="ARBA00022475"/>
    </source>
</evidence>
<keyword evidence="8" id="KW-0406">Ion transport</keyword>
<keyword evidence="4" id="KW-0410">Iron transport</keyword>
<evidence type="ECO:0000256" key="7">
    <source>
        <dbReference type="ARBA" id="ARBA00023004"/>
    </source>
</evidence>
<evidence type="ECO:0000256" key="4">
    <source>
        <dbReference type="ARBA" id="ARBA00022496"/>
    </source>
</evidence>
<proteinExistence type="predicted"/>
<evidence type="ECO:0000256" key="6">
    <source>
        <dbReference type="ARBA" id="ARBA00022840"/>
    </source>
</evidence>
<keyword evidence="6 11" id="KW-0067">ATP-binding</keyword>
<dbReference type="GO" id="GO:0006826">
    <property type="term" value="P:iron ion transport"/>
    <property type="evidence" value="ECO:0007669"/>
    <property type="project" value="UniProtKB-KW"/>
</dbReference>
<evidence type="ECO:0000259" key="10">
    <source>
        <dbReference type="PROSITE" id="PS50893"/>
    </source>
</evidence>